<evidence type="ECO:0000256" key="6">
    <source>
        <dbReference type="ARBA" id="ARBA00022618"/>
    </source>
</evidence>
<keyword evidence="12 14" id="KW-0961">Cell wall biogenesis/degradation</keyword>
<evidence type="ECO:0000313" key="19">
    <source>
        <dbReference type="Proteomes" id="UP000177987"/>
    </source>
</evidence>
<keyword evidence="4 14" id="KW-0963">Cytoplasm</keyword>
<comment type="function">
    <text evidence="14">Cell wall formation.</text>
</comment>
<feature type="domain" description="Mur ligase central" evidence="17">
    <location>
        <begin position="115"/>
        <end position="244"/>
    </location>
</feature>
<dbReference type="GO" id="GO:0008360">
    <property type="term" value="P:regulation of cell shape"/>
    <property type="evidence" value="ECO:0007669"/>
    <property type="project" value="UniProtKB-KW"/>
</dbReference>
<evidence type="ECO:0000256" key="12">
    <source>
        <dbReference type="ARBA" id="ARBA00023316"/>
    </source>
</evidence>
<evidence type="ECO:0000256" key="13">
    <source>
        <dbReference type="ARBA" id="ARBA00047833"/>
    </source>
</evidence>
<keyword evidence="9 14" id="KW-0133">Cell shape</keyword>
<evidence type="ECO:0000256" key="1">
    <source>
        <dbReference type="ARBA" id="ARBA00004496"/>
    </source>
</evidence>
<comment type="catalytic activity">
    <reaction evidence="13 14">
        <text>UDP-N-acetyl-alpha-D-muramate + L-alanine + ATP = UDP-N-acetyl-alpha-D-muramoyl-L-alanine + ADP + phosphate + H(+)</text>
        <dbReference type="Rhea" id="RHEA:23372"/>
        <dbReference type="ChEBI" id="CHEBI:15378"/>
        <dbReference type="ChEBI" id="CHEBI:30616"/>
        <dbReference type="ChEBI" id="CHEBI:43474"/>
        <dbReference type="ChEBI" id="CHEBI:57972"/>
        <dbReference type="ChEBI" id="CHEBI:70757"/>
        <dbReference type="ChEBI" id="CHEBI:83898"/>
        <dbReference type="ChEBI" id="CHEBI:456216"/>
        <dbReference type="EC" id="6.3.2.8"/>
    </reaction>
</comment>
<dbReference type="InterPro" id="IPR036615">
    <property type="entry name" value="Mur_ligase_C_dom_sf"/>
</dbReference>
<evidence type="ECO:0000256" key="9">
    <source>
        <dbReference type="ARBA" id="ARBA00022960"/>
    </source>
</evidence>
<dbReference type="SUPFAM" id="SSF53623">
    <property type="entry name" value="MurD-like peptide ligases, catalytic domain"/>
    <property type="match status" value="1"/>
</dbReference>
<dbReference type="InterPro" id="IPR013221">
    <property type="entry name" value="Mur_ligase_cen"/>
</dbReference>
<dbReference type="InterPro" id="IPR004101">
    <property type="entry name" value="Mur_ligase_C"/>
</dbReference>
<reference evidence="18 19" key="1">
    <citation type="journal article" date="2016" name="Nat. Commun.">
        <title>Thousands of microbial genomes shed light on interconnected biogeochemical processes in an aquifer system.</title>
        <authorList>
            <person name="Anantharaman K."/>
            <person name="Brown C.T."/>
            <person name="Hug L.A."/>
            <person name="Sharon I."/>
            <person name="Castelle C.J."/>
            <person name="Probst A.J."/>
            <person name="Thomas B.C."/>
            <person name="Singh A."/>
            <person name="Wilkins M.J."/>
            <person name="Karaoz U."/>
            <person name="Brodie E.L."/>
            <person name="Williams K.H."/>
            <person name="Hubbard S.S."/>
            <person name="Banfield J.F."/>
        </authorList>
    </citation>
    <scope>NUCLEOTIDE SEQUENCE [LARGE SCALE GENOMIC DNA]</scope>
</reference>
<comment type="caution">
    <text evidence="18">The sequence shown here is derived from an EMBL/GenBank/DDBJ whole genome shotgun (WGS) entry which is preliminary data.</text>
</comment>
<keyword evidence="5 14" id="KW-0436">Ligase</keyword>
<comment type="pathway">
    <text evidence="2 14">Cell wall biogenesis; peptidoglycan biosynthesis.</text>
</comment>
<keyword evidence="11 14" id="KW-0131">Cell cycle</keyword>
<dbReference type="GO" id="GO:0009252">
    <property type="term" value="P:peptidoglycan biosynthetic process"/>
    <property type="evidence" value="ECO:0007669"/>
    <property type="project" value="UniProtKB-UniRule"/>
</dbReference>
<evidence type="ECO:0000259" key="16">
    <source>
        <dbReference type="Pfam" id="PF02875"/>
    </source>
</evidence>
<evidence type="ECO:0000259" key="17">
    <source>
        <dbReference type="Pfam" id="PF08245"/>
    </source>
</evidence>
<dbReference type="UniPathway" id="UPA00219"/>
<keyword evidence="10 14" id="KW-0573">Peptidoglycan synthesis</keyword>
<dbReference type="EMBL" id="MHUW01000005">
    <property type="protein sequence ID" value="OHA84216.1"/>
    <property type="molecule type" value="Genomic_DNA"/>
</dbReference>
<dbReference type="InterPro" id="IPR036565">
    <property type="entry name" value="Mur-like_cat_sf"/>
</dbReference>
<evidence type="ECO:0000256" key="14">
    <source>
        <dbReference type="HAMAP-Rule" id="MF_00046"/>
    </source>
</evidence>
<evidence type="ECO:0000313" key="18">
    <source>
        <dbReference type="EMBL" id="OHA84216.1"/>
    </source>
</evidence>
<evidence type="ECO:0000256" key="4">
    <source>
        <dbReference type="ARBA" id="ARBA00022490"/>
    </source>
</evidence>
<evidence type="ECO:0000256" key="3">
    <source>
        <dbReference type="ARBA" id="ARBA00012211"/>
    </source>
</evidence>
<dbReference type="GO" id="GO:0051301">
    <property type="term" value="P:cell division"/>
    <property type="evidence" value="ECO:0007669"/>
    <property type="project" value="UniProtKB-KW"/>
</dbReference>
<dbReference type="Proteomes" id="UP000177987">
    <property type="component" value="Unassembled WGS sequence"/>
</dbReference>
<evidence type="ECO:0000256" key="10">
    <source>
        <dbReference type="ARBA" id="ARBA00022984"/>
    </source>
</evidence>
<proteinExistence type="inferred from homology"/>
<feature type="binding site" evidence="14">
    <location>
        <begin position="117"/>
        <end position="123"/>
    </location>
    <ligand>
        <name>ATP</name>
        <dbReference type="ChEBI" id="CHEBI:30616"/>
    </ligand>
</feature>
<organism evidence="18 19">
    <name type="scientific">Candidatus Yonathbacteria bacterium RIFCSPLOWO2_01_FULL_47_33b</name>
    <dbReference type="NCBI Taxonomy" id="1802727"/>
    <lineage>
        <taxon>Bacteria</taxon>
        <taxon>Candidatus Yonathiibacteriota</taxon>
    </lineage>
</organism>
<feature type="domain" description="Mur ligase N-terminal catalytic" evidence="15">
    <location>
        <begin position="13"/>
        <end position="108"/>
    </location>
</feature>
<evidence type="ECO:0000256" key="2">
    <source>
        <dbReference type="ARBA" id="ARBA00004752"/>
    </source>
</evidence>
<dbReference type="STRING" id="1802727.A2937_01745"/>
<name>A0A1G2SGR2_9BACT</name>
<dbReference type="EC" id="6.3.2.8" evidence="3 14"/>
<dbReference type="Pfam" id="PF01225">
    <property type="entry name" value="Mur_ligase"/>
    <property type="match status" value="1"/>
</dbReference>
<dbReference type="InterPro" id="IPR050061">
    <property type="entry name" value="MurCDEF_pg_biosynth"/>
</dbReference>
<evidence type="ECO:0000259" key="15">
    <source>
        <dbReference type="Pfam" id="PF01225"/>
    </source>
</evidence>
<dbReference type="InterPro" id="IPR005758">
    <property type="entry name" value="UDP-N-AcMur_Ala_ligase_MurC"/>
</dbReference>
<feature type="domain" description="Mur ligase C-terminal" evidence="16">
    <location>
        <begin position="289"/>
        <end position="424"/>
    </location>
</feature>
<dbReference type="GO" id="GO:0071555">
    <property type="term" value="P:cell wall organization"/>
    <property type="evidence" value="ECO:0007669"/>
    <property type="project" value="UniProtKB-KW"/>
</dbReference>
<evidence type="ECO:0000256" key="5">
    <source>
        <dbReference type="ARBA" id="ARBA00022598"/>
    </source>
</evidence>
<dbReference type="AlphaFoldDB" id="A0A1G2SGR2"/>
<dbReference type="SUPFAM" id="SSF51984">
    <property type="entry name" value="MurCD N-terminal domain"/>
    <property type="match status" value="1"/>
</dbReference>
<gene>
    <name evidence="14" type="primary">murC</name>
    <name evidence="18" type="ORF">A2937_01745</name>
</gene>
<evidence type="ECO:0000256" key="11">
    <source>
        <dbReference type="ARBA" id="ARBA00023306"/>
    </source>
</evidence>
<protein>
    <recommendedName>
        <fullName evidence="3 14">UDP-N-acetylmuramate--L-alanine ligase</fullName>
        <ecNumber evidence="3 14">6.3.2.8</ecNumber>
    </recommendedName>
    <alternativeName>
        <fullName evidence="14">UDP-N-acetylmuramoyl-L-alanine synthetase</fullName>
    </alternativeName>
</protein>
<dbReference type="GO" id="GO:0008763">
    <property type="term" value="F:UDP-N-acetylmuramate-L-alanine ligase activity"/>
    <property type="evidence" value="ECO:0007669"/>
    <property type="project" value="UniProtKB-UniRule"/>
</dbReference>
<dbReference type="SUPFAM" id="SSF53244">
    <property type="entry name" value="MurD-like peptide ligases, peptide-binding domain"/>
    <property type="match status" value="1"/>
</dbReference>
<keyword evidence="6 14" id="KW-0132">Cell division</keyword>
<dbReference type="PANTHER" id="PTHR43445">
    <property type="entry name" value="UDP-N-ACETYLMURAMATE--L-ALANINE LIGASE-RELATED"/>
    <property type="match status" value="1"/>
</dbReference>
<dbReference type="Gene3D" id="3.90.190.20">
    <property type="entry name" value="Mur ligase, C-terminal domain"/>
    <property type="match status" value="1"/>
</dbReference>
<dbReference type="GO" id="GO:0005524">
    <property type="term" value="F:ATP binding"/>
    <property type="evidence" value="ECO:0007669"/>
    <property type="project" value="UniProtKB-UniRule"/>
</dbReference>
<dbReference type="InterPro" id="IPR000713">
    <property type="entry name" value="Mur_ligase_N"/>
</dbReference>
<evidence type="ECO:0000256" key="8">
    <source>
        <dbReference type="ARBA" id="ARBA00022840"/>
    </source>
</evidence>
<dbReference type="Gene3D" id="3.40.50.720">
    <property type="entry name" value="NAD(P)-binding Rossmann-like Domain"/>
    <property type="match status" value="1"/>
</dbReference>
<keyword evidence="7 14" id="KW-0547">Nucleotide-binding</keyword>
<comment type="subcellular location">
    <subcellularLocation>
        <location evidence="1 14">Cytoplasm</location>
    </subcellularLocation>
</comment>
<dbReference type="Gene3D" id="3.40.1190.10">
    <property type="entry name" value="Mur-like, catalytic domain"/>
    <property type="match status" value="1"/>
</dbReference>
<accession>A0A1G2SGR2</accession>
<keyword evidence="8 14" id="KW-0067">ATP-binding</keyword>
<dbReference type="HAMAP" id="MF_00046">
    <property type="entry name" value="MurC"/>
    <property type="match status" value="1"/>
</dbReference>
<evidence type="ECO:0000256" key="7">
    <source>
        <dbReference type="ARBA" id="ARBA00022741"/>
    </source>
</evidence>
<dbReference type="GO" id="GO:0005737">
    <property type="term" value="C:cytoplasm"/>
    <property type="evidence" value="ECO:0007669"/>
    <property type="project" value="UniProtKB-SubCell"/>
</dbReference>
<sequence>MNEAFLDNVKAAHFIGIGGIGVSAIARMMLERGVLVSGSDRAPSLVTEKLTALGAKIFFGHDAAHLPEKLDLVVYSPAVPDENPELHTARERGVSTYSYPEALGMISRGMRTVAVAGTHGKTTTTAMIAEVLVGAEKSPTVIVGSLLKKTGSNFIAGTSDFFVVEACEYKRSFINLSPEILVITNIDNDHLDYYGSIDGIQQAFAEMVMKVPASGAVVCDPSDSRVAPVLKNAVAQIVDYTKENLSIQLAVSGEHNIRNARAALAVSRLLGVEEAEAVNLLAKFEGTWRRMENKGTTTSGALVYDDYAHHPTEIKATLQGFRAKYPEGRIRVVFQPHLYSRTKLLLNDFAQSFSDANEVIVAPIYAAREASDPTITAEILAQRIVDEQKIPGLRVWAMLDFLAIETYLRDTAEKGDIVITMGAGDIFKIGEALTESKKVLQ</sequence>
<dbReference type="Pfam" id="PF08245">
    <property type="entry name" value="Mur_ligase_M"/>
    <property type="match status" value="1"/>
</dbReference>
<dbReference type="PANTHER" id="PTHR43445:SF3">
    <property type="entry name" value="UDP-N-ACETYLMURAMATE--L-ALANINE LIGASE"/>
    <property type="match status" value="1"/>
</dbReference>
<dbReference type="Pfam" id="PF02875">
    <property type="entry name" value="Mur_ligase_C"/>
    <property type="match status" value="1"/>
</dbReference>
<comment type="similarity">
    <text evidence="14">Belongs to the MurCDEF family.</text>
</comment>